<dbReference type="GO" id="GO:0043527">
    <property type="term" value="C:tRNA methyltransferase complex"/>
    <property type="evidence" value="ECO:0007669"/>
    <property type="project" value="TreeGrafter"/>
</dbReference>
<feature type="binding site" evidence="9">
    <location>
        <position position="153"/>
    </location>
    <ligand>
        <name>substrate</name>
    </ligand>
</feature>
<feature type="binding site" evidence="9">
    <location>
        <position position="68"/>
    </location>
    <ligand>
        <name>S-adenosyl-L-methionine</name>
        <dbReference type="ChEBI" id="CHEBI:59789"/>
    </ligand>
</feature>
<dbReference type="SUPFAM" id="SSF53335">
    <property type="entry name" value="S-adenosyl-L-methionine-dependent methyltransferases"/>
    <property type="match status" value="1"/>
</dbReference>
<dbReference type="Gene3D" id="3.40.50.150">
    <property type="entry name" value="Vaccinia Virus protein VP39"/>
    <property type="match status" value="1"/>
</dbReference>
<dbReference type="Pfam" id="PF02390">
    <property type="entry name" value="Methyltransf_4"/>
    <property type="match status" value="1"/>
</dbReference>
<keyword evidence="4 9" id="KW-0808">Transferase</keyword>
<comment type="pathway">
    <text evidence="7 9">tRNA modification; N(7)-methylguanine-tRNA biosynthesis.</text>
</comment>
<keyword evidence="6 9" id="KW-0819">tRNA processing</keyword>
<evidence type="ECO:0000256" key="9">
    <source>
        <dbReference type="HAMAP-Rule" id="MF_01057"/>
    </source>
</evidence>
<evidence type="ECO:0000256" key="8">
    <source>
        <dbReference type="ARBA" id="ARBA00060767"/>
    </source>
</evidence>
<dbReference type="FunFam" id="3.40.50.150:FF:000035">
    <property type="entry name" value="tRNA (guanine-N(7)-)-methyltransferase"/>
    <property type="match status" value="1"/>
</dbReference>
<dbReference type="EMBL" id="SMAL01000012">
    <property type="protein sequence ID" value="TCT12267.1"/>
    <property type="molecule type" value="Genomic_DNA"/>
</dbReference>
<dbReference type="RefSeq" id="WP_132253803.1">
    <property type="nucleotide sequence ID" value="NZ_SMAL01000012.1"/>
</dbReference>
<dbReference type="PROSITE" id="PS51625">
    <property type="entry name" value="SAM_MT_TRMB"/>
    <property type="match status" value="1"/>
</dbReference>
<dbReference type="NCBIfam" id="TIGR00091">
    <property type="entry name" value="tRNA (guanosine(46)-N7)-methyltransferase TrmB"/>
    <property type="match status" value="1"/>
</dbReference>
<feature type="binding site" evidence="9">
    <location>
        <position position="43"/>
    </location>
    <ligand>
        <name>S-adenosyl-L-methionine</name>
        <dbReference type="ChEBI" id="CHEBI:59789"/>
    </ligand>
</feature>
<comment type="caution">
    <text evidence="9">Lacks conserved residue(s) required for the propagation of feature annotation.</text>
</comment>
<feature type="binding site" evidence="9">
    <location>
        <position position="121"/>
    </location>
    <ligand>
        <name>substrate</name>
    </ligand>
</feature>
<keyword evidence="3 9" id="KW-0489">Methyltransferase</keyword>
<feature type="binding site" evidence="9">
    <location>
        <position position="95"/>
    </location>
    <ligand>
        <name>S-adenosyl-L-methionine</name>
        <dbReference type="ChEBI" id="CHEBI:59789"/>
    </ligand>
</feature>
<dbReference type="PANTHER" id="PTHR23417">
    <property type="entry name" value="3-DEOXY-D-MANNO-OCTULOSONIC-ACID TRANSFERASE/TRNA GUANINE-N 7 - -METHYLTRANSFERASE"/>
    <property type="match status" value="1"/>
</dbReference>
<evidence type="ECO:0000313" key="11">
    <source>
        <dbReference type="Proteomes" id="UP000294902"/>
    </source>
</evidence>
<dbReference type="InterPro" id="IPR055361">
    <property type="entry name" value="tRNA_methyltr_TrmB_bact"/>
</dbReference>
<dbReference type="InterPro" id="IPR029063">
    <property type="entry name" value="SAM-dependent_MTases_sf"/>
</dbReference>
<evidence type="ECO:0000313" key="10">
    <source>
        <dbReference type="EMBL" id="TCT12267.1"/>
    </source>
</evidence>
<keyword evidence="11" id="KW-1185">Reference proteome</keyword>
<comment type="catalytic activity">
    <reaction evidence="1 9">
        <text>guanosine(46) in tRNA + S-adenosyl-L-methionine = N(7)-methylguanosine(46) in tRNA + S-adenosyl-L-homocysteine</text>
        <dbReference type="Rhea" id="RHEA:42708"/>
        <dbReference type="Rhea" id="RHEA-COMP:10188"/>
        <dbReference type="Rhea" id="RHEA-COMP:10189"/>
        <dbReference type="ChEBI" id="CHEBI:57856"/>
        <dbReference type="ChEBI" id="CHEBI:59789"/>
        <dbReference type="ChEBI" id="CHEBI:74269"/>
        <dbReference type="ChEBI" id="CHEBI:74480"/>
        <dbReference type="EC" id="2.1.1.33"/>
    </reaction>
</comment>
<evidence type="ECO:0000256" key="6">
    <source>
        <dbReference type="ARBA" id="ARBA00022694"/>
    </source>
</evidence>
<feature type="binding site" evidence="9">
    <location>
        <begin position="190"/>
        <end position="193"/>
    </location>
    <ligand>
        <name>substrate</name>
    </ligand>
</feature>
<dbReference type="PANTHER" id="PTHR23417:SF14">
    <property type="entry name" value="PENTACOTRIPEPTIDE-REPEAT REGION OF PRORP DOMAIN-CONTAINING PROTEIN"/>
    <property type="match status" value="1"/>
</dbReference>
<feature type="binding site" evidence="9">
    <location>
        <position position="117"/>
    </location>
    <ligand>
        <name>S-adenosyl-L-methionine</name>
        <dbReference type="ChEBI" id="CHEBI:59789"/>
    </ligand>
</feature>
<evidence type="ECO:0000256" key="1">
    <source>
        <dbReference type="ARBA" id="ARBA00000142"/>
    </source>
</evidence>
<dbReference type="Proteomes" id="UP000294902">
    <property type="component" value="Unassembled WGS sequence"/>
</dbReference>
<proteinExistence type="inferred from homology"/>
<evidence type="ECO:0000256" key="7">
    <source>
        <dbReference type="ARBA" id="ARBA00060552"/>
    </source>
</evidence>
<evidence type="ECO:0000256" key="3">
    <source>
        <dbReference type="ARBA" id="ARBA00022603"/>
    </source>
</evidence>
<evidence type="ECO:0000256" key="4">
    <source>
        <dbReference type="ARBA" id="ARBA00022679"/>
    </source>
</evidence>
<evidence type="ECO:0000256" key="5">
    <source>
        <dbReference type="ARBA" id="ARBA00022691"/>
    </source>
</evidence>
<sequence>MRLRNVKGAKEILENHTRIFEEPWLNKGQWAKVFDNKNPIHIEIGMGKGQFISTLANNNPNVNYIGFEKYSSIVAKAIENLNNVKNNNLVLVRTDAQKIDEIFSLGEIERVYLNFSDPWPKDRHYKRRLTYKDFLNKYSKILTRDGEIHFKTDNKDLFNFSLEQLEECKWQLKNVTYDLHNTNIKNNVMTEYEEKFSKMGIPICRLEANK</sequence>
<dbReference type="AlphaFoldDB" id="A0A4R3MF09"/>
<keyword evidence="5 9" id="KW-0949">S-adenosyl-L-methionine</keyword>
<dbReference type="HAMAP" id="MF_01057">
    <property type="entry name" value="tRNA_methyltr_TrmB"/>
    <property type="match status" value="1"/>
</dbReference>
<dbReference type="EC" id="2.1.1.33" evidence="9"/>
<dbReference type="UniPathway" id="UPA00989"/>
<evidence type="ECO:0000256" key="2">
    <source>
        <dbReference type="ARBA" id="ARBA00003015"/>
    </source>
</evidence>
<reference evidence="10 11" key="1">
    <citation type="submission" date="2019-03" db="EMBL/GenBank/DDBJ databases">
        <title>Genomic Encyclopedia of Type Strains, Phase IV (KMG-IV): sequencing the most valuable type-strain genomes for metagenomic binning, comparative biology and taxonomic classification.</title>
        <authorList>
            <person name="Goeker M."/>
        </authorList>
    </citation>
    <scope>NUCLEOTIDE SEQUENCE [LARGE SCALE GENOMIC DNA]</scope>
    <source>
        <strain evidence="10 11">DSM 24629</strain>
    </source>
</reference>
<dbReference type="InterPro" id="IPR003358">
    <property type="entry name" value="tRNA_(Gua-N-7)_MeTrfase_Trmb"/>
</dbReference>
<dbReference type="GO" id="GO:0008176">
    <property type="term" value="F:tRNA (guanine(46)-N7)-methyltransferase activity"/>
    <property type="evidence" value="ECO:0007669"/>
    <property type="project" value="UniProtKB-UniRule"/>
</dbReference>
<comment type="similarity">
    <text evidence="8 9">Belongs to the class I-like SAM-binding methyltransferase superfamily. TrmB family.</text>
</comment>
<name>A0A4R3MF09_9FIRM</name>
<protein>
    <recommendedName>
        <fullName evidence="9">tRNA (guanine-N(7)-)-methyltransferase</fullName>
        <ecNumber evidence="9">2.1.1.33</ecNumber>
    </recommendedName>
    <alternativeName>
        <fullName evidence="9">tRNA (guanine(46)-N(7))-methyltransferase</fullName>
    </alternativeName>
    <alternativeName>
        <fullName evidence="9">tRNA(m7G46)-methyltransferase</fullName>
    </alternativeName>
</protein>
<gene>
    <name evidence="9" type="primary">trmB</name>
    <name evidence="10" type="ORF">EDC18_11239</name>
</gene>
<dbReference type="OrthoDB" id="9802090at2"/>
<organism evidence="10 11">
    <name type="scientific">Natranaerovirga pectinivora</name>
    <dbReference type="NCBI Taxonomy" id="682400"/>
    <lineage>
        <taxon>Bacteria</taxon>
        <taxon>Bacillati</taxon>
        <taxon>Bacillota</taxon>
        <taxon>Clostridia</taxon>
        <taxon>Lachnospirales</taxon>
        <taxon>Natranaerovirgaceae</taxon>
        <taxon>Natranaerovirga</taxon>
    </lineage>
</organism>
<accession>A0A4R3MF09</accession>
<comment type="caution">
    <text evidence="10">The sequence shown here is derived from an EMBL/GenBank/DDBJ whole genome shotgun (WGS) entry which is preliminary data.</text>
</comment>
<comment type="function">
    <text evidence="2 9">Catalyzes the formation of N(7)-methylguanine at position 46 (m7G46) in tRNA.</text>
</comment>
<dbReference type="NCBIfam" id="NF001080">
    <property type="entry name" value="PRK00121.2-2"/>
    <property type="match status" value="1"/>
</dbReference>